<gene>
    <name evidence="1" type="ORF">C1SCF055_LOCUS45312</name>
</gene>
<dbReference type="EMBL" id="CAMXCT030006843">
    <property type="protein sequence ID" value="CAL4808257.1"/>
    <property type="molecule type" value="Genomic_DNA"/>
</dbReference>
<proteinExistence type="predicted"/>
<keyword evidence="3" id="KW-1185">Reference proteome</keyword>
<dbReference type="EMBL" id="CAMXCT010006843">
    <property type="protein sequence ID" value="CAI4020945.1"/>
    <property type="molecule type" value="Genomic_DNA"/>
</dbReference>
<sequence length="112" mass="12979">MDAERFAAYSSFLLGIRILSTLDGMANKLKIYVKPDGEHEAKVYDTIEWCDQEWLGRMHRDARAFMDVVLRDPQLKKLFFAYQVIEGVEFMAVINGKIVESPLRWVAPRAKL</sequence>
<reference evidence="1" key="1">
    <citation type="submission" date="2022-10" db="EMBL/GenBank/DDBJ databases">
        <authorList>
            <person name="Chen Y."/>
            <person name="Dougan E. K."/>
            <person name="Chan C."/>
            <person name="Rhodes N."/>
            <person name="Thang M."/>
        </authorList>
    </citation>
    <scope>NUCLEOTIDE SEQUENCE</scope>
</reference>
<dbReference type="EMBL" id="CAMXCT020006843">
    <property type="protein sequence ID" value="CAL1174320.1"/>
    <property type="molecule type" value="Genomic_DNA"/>
</dbReference>
<dbReference type="Proteomes" id="UP001152797">
    <property type="component" value="Unassembled WGS sequence"/>
</dbReference>
<evidence type="ECO:0000313" key="2">
    <source>
        <dbReference type="EMBL" id="CAL4808257.1"/>
    </source>
</evidence>
<evidence type="ECO:0000313" key="3">
    <source>
        <dbReference type="Proteomes" id="UP001152797"/>
    </source>
</evidence>
<organism evidence="1">
    <name type="scientific">Cladocopium goreaui</name>
    <dbReference type="NCBI Taxonomy" id="2562237"/>
    <lineage>
        <taxon>Eukaryota</taxon>
        <taxon>Sar</taxon>
        <taxon>Alveolata</taxon>
        <taxon>Dinophyceae</taxon>
        <taxon>Suessiales</taxon>
        <taxon>Symbiodiniaceae</taxon>
        <taxon>Cladocopium</taxon>
    </lineage>
</organism>
<protein>
    <submittedName>
        <fullName evidence="1">Uncharacterized protein</fullName>
    </submittedName>
</protein>
<comment type="caution">
    <text evidence="1">The sequence shown here is derived from an EMBL/GenBank/DDBJ whole genome shotgun (WGS) entry which is preliminary data.</text>
</comment>
<reference evidence="2 3" key="2">
    <citation type="submission" date="2024-05" db="EMBL/GenBank/DDBJ databases">
        <authorList>
            <person name="Chen Y."/>
            <person name="Shah S."/>
            <person name="Dougan E. K."/>
            <person name="Thang M."/>
            <person name="Chan C."/>
        </authorList>
    </citation>
    <scope>NUCLEOTIDE SEQUENCE [LARGE SCALE GENOMIC DNA]</scope>
</reference>
<dbReference type="AlphaFoldDB" id="A0A9P1GUB1"/>
<evidence type="ECO:0000313" key="1">
    <source>
        <dbReference type="EMBL" id="CAI4020945.1"/>
    </source>
</evidence>
<accession>A0A9P1GUB1</accession>
<name>A0A9P1GUB1_9DINO</name>